<feature type="domain" description="Flagellar hook protein FlgE/F/G-like D1" evidence="5">
    <location>
        <begin position="110"/>
        <end position="166"/>
    </location>
</feature>
<keyword evidence="2" id="KW-0975">Bacterial flagellum</keyword>
<keyword evidence="6" id="KW-0969">Cilium</keyword>
<dbReference type="Proteomes" id="UP001230005">
    <property type="component" value="Unassembled WGS sequence"/>
</dbReference>
<evidence type="ECO:0000256" key="2">
    <source>
        <dbReference type="RuleBase" id="RU362116"/>
    </source>
</evidence>
<gene>
    <name evidence="6" type="ORF">J2S74_004679</name>
</gene>
<organism evidence="6 7">
    <name type="scientific">Evansella vedderi</name>
    <dbReference type="NCBI Taxonomy" id="38282"/>
    <lineage>
        <taxon>Bacteria</taxon>
        <taxon>Bacillati</taxon>
        <taxon>Bacillota</taxon>
        <taxon>Bacilli</taxon>
        <taxon>Bacillales</taxon>
        <taxon>Bacillaceae</taxon>
        <taxon>Evansella</taxon>
    </lineage>
</organism>
<proteinExistence type="inferred from homology"/>
<evidence type="ECO:0000259" key="5">
    <source>
        <dbReference type="Pfam" id="PF22692"/>
    </source>
</evidence>
<dbReference type="Pfam" id="PF06429">
    <property type="entry name" value="Flg_bbr_C"/>
    <property type="match status" value="1"/>
</dbReference>
<comment type="similarity">
    <text evidence="1 2">Belongs to the flagella basal body rod proteins family.</text>
</comment>
<dbReference type="Pfam" id="PF22692">
    <property type="entry name" value="LlgE_F_G_D1"/>
    <property type="match status" value="1"/>
</dbReference>
<name>A0ABU0A156_9BACI</name>
<evidence type="ECO:0000259" key="3">
    <source>
        <dbReference type="Pfam" id="PF00460"/>
    </source>
</evidence>
<dbReference type="Pfam" id="PF00460">
    <property type="entry name" value="Flg_bb_rod"/>
    <property type="match status" value="1"/>
</dbReference>
<dbReference type="PANTHER" id="PTHR30435">
    <property type="entry name" value="FLAGELLAR PROTEIN"/>
    <property type="match status" value="1"/>
</dbReference>
<dbReference type="RefSeq" id="WP_307330601.1">
    <property type="nucleotide sequence ID" value="NZ_JAUSUG010000024.1"/>
</dbReference>
<evidence type="ECO:0000259" key="4">
    <source>
        <dbReference type="Pfam" id="PF06429"/>
    </source>
</evidence>
<dbReference type="InterPro" id="IPR037925">
    <property type="entry name" value="FlgE/F/G-like"/>
</dbReference>
<evidence type="ECO:0000256" key="1">
    <source>
        <dbReference type="ARBA" id="ARBA00009677"/>
    </source>
</evidence>
<dbReference type="InterPro" id="IPR053967">
    <property type="entry name" value="LlgE_F_G-like_D1"/>
</dbReference>
<evidence type="ECO:0000313" key="7">
    <source>
        <dbReference type="Proteomes" id="UP001230005"/>
    </source>
</evidence>
<dbReference type="SUPFAM" id="SSF117143">
    <property type="entry name" value="Flagellar hook protein flgE"/>
    <property type="match status" value="1"/>
</dbReference>
<sequence>MLRGLYTAGAGMIAQQRRQEMLTNNMANANTPGFKADQASMRSFPNQLLKAMGTNHMQKFGTNRIGELTTGVYLQEATPNFIQGALQETFNTTDIALLQGNVPGQVTLMYSVENNEGEVRYTRNGNFTFDGQGFLTTSQGNYVLDAAGERIQVGNEDFRVTRNGEILDADEQLIAQLNVAVIPDAGQLVKEGNGLFRYGGEEQVVTAVNNDGVTYQLQQGFIEQSNVDTAQTMTEMMTALRTFEANQRVLQAYDRSMERAVNDIGRIG</sequence>
<comment type="subcellular location">
    <subcellularLocation>
        <location evidence="2">Bacterial flagellum basal body</location>
    </subcellularLocation>
</comment>
<dbReference type="PROSITE" id="PS00588">
    <property type="entry name" value="FLAGELLA_BB_ROD"/>
    <property type="match status" value="1"/>
</dbReference>
<evidence type="ECO:0000313" key="6">
    <source>
        <dbReference type="EMBL" id="MDQ0257221.1"/>
    </source>
</evidence>
<protein>
    <submittedName>
        <fullName evidence="6">Flagellar basal-body rod protein FlgG</fullName>
    </submittedName>
</protein>
<dbReference type="InterPro" id="IPR010930">
    <property type="entry name" value="Flg_bb/hook_C_dom"/>
</dbReference>
<dbReference type="InterPro" id="IPR019776">
    <property type="entry name" value="Flagellar_basal_body_rod_CS"/>
</dbReference>
<dbReference type="InterPro" id="IPR020013">
    <property type="entry name" value="Flagellar_FlgE/F/G"/>
</dbReference>
<dbReference type="InterPro" id="IPR001444">
    <property type="entry name" value="Flag_bb_rod_N"/>
</dbReference>
<keyword evidence="6" id="KW-0966">Cell projection</keyword>
<feature type="domain" description="Flagellar basal-body/hook protein C-terminal" evidence="4">
    <location>
        <begin position="218"/>
        <end position="262"/>
    </location>
</feature>
<comment type="caution">
    <text evidence="6">The sequence shown here is derived from an EMBL/GenBank/DDBJ whole genome shotgun (WGS) entry which is preliminary data.</text>
</comment>
<dbReference type="EMBL" id="JAUSUG010000024">
    <property type="protein sequence ID" value="MDQ0257221.1"/>
    <property type="molecule type" value="Genomic_DNA"/>
</dbReference>
<dbReference type="NCBIfam" id="TIGR03506">
    <property type="entry name" value="FlgEFG_subfam"/>
    <property type="match status" value="1"/>
</dbReference>
<dbReference type="PANTHER" id="PTHR30435:SF19">
    <property type="entry name" value="FLAGELLAR BASAL-BODY ROD PROTEIN FLGG"/>
    <property type="match status" value="1"/>
</dbReference>
<keyword evidence="7" id="KW-1185">Reference proteome</keyword>
<reference evidence="6 7" key="1">
    <citation type="submission" date="2023-07" db="EMBL/GenBank/DDBJ databases">
        <title>Genomic Encyclopedia of Type Strains, Phase IV (KMG-IV): sequencing the most valuable type-strain genomes for metagenomic binning, comparative biology and taxonomic classification.</title>
        <authorList>
            <person name="Goeker M."/>
        </authorList>
    </citation>
    <scope>NUCLEOTIDE SEQUENCE [LARGE SCALE GENOMIC DNA]</scope>
    <source>
        <strain evidence="6 7">DSM 9768</strain>
    </source>
</reference>
<feature type="domain" description="Flagellar basal body rod protein N-terminal" evidence="3">
    <location>
        <begin position="5"/>
        <end position="35"/>
    </location>
</feature>
<accession>A0ABU0A156</accession>
<keyword evidence="6" id="KW-0282">Flagellum</keyword>